<keyword evidence="1" id="KW-0732">Signal</keyword>
<dbReference type="HOGENOM" id="CLU_407604_0_0_10"/>
<gene>
    <name evidence="2" type="ORF">HMPREF0645_2320</name>
</gene>
<dbReference type="RefSeq" id="WP_007174423.1">
    <property type="nucleotide sequence ID" value="NZ_GG704781.1"/>
</dbReference>
<name>D1PZD5_9BACT</name>
<keyword evidence="3" id="KW-1185">Reference proteome</keyword>
<evidence type="ECO:0000313" key="2">
    <source>
        <dbReference type="EMBL" id="EFA43369.1"/>
    </source>
</evidence>
<reference evidence="2 3" key="1">
    <citation type="submission" date="2009-10" db="EMBL/GenBank/DDBJ databases">
        <authorList>
            <person name="Qin X."/>
            <person name="Bachman B."/>
            <person name="Battles P."/>
            <person name="Bell A."/>
            <person name="Bess C."/>
            <person name="Bickham C."/>
            <person name="Chaboub L."/>
            <person name="Chen D."/>
            <person name="Coyle M."/>
            <person name="Deiros D.R."/>
            <person name="Dinh H."/>
            <person name="Forbes L."/>
            <person name="Fowler G."/>
            <person name="Francisco L."/>
            <person name="Fu Q."/>
            <person name="Gubbala S."/>
            <person name="Hale W."/>
            <person name="Han Y."/>
            <person name="Hemphill L."/>
            <person name="Highlander S.K."/>
            <person name="Hirani K."/>
            <person name="Hogues M."/>
            <person name="Jackson L."/>
            <person name="Jakkamsetti A."/>
            <person name="Javaid M."/>
            <person name="Jiang H."/>
            <person name="Korchina V."/>
            <person name="Kovar C."/>
            <person name="Lara F."/>
            <person name="Lee S."/>
            <person name="Mata R."/>
            <person name="Mathew T."/>
            <person name="Moen C."/>
            <person name="Morales K."/>
            <person name="Munidasa M."/>
            <person name="Nazareth L."/>
            <person name="Ngo R."/>
            <person name="Nguyen L."/>
            <person name="Okwuonu G."/>
            <person name="Ongeri F."/>
            <person name="Patil S."/>
            <person name="Petrosino J."/>
            <person name="Pham C."/>
            <person name="Pham P."/>
            <person name="Pu L.-L."/>
            <person name="Puazo M."/>
            <person name="Raj R."/>
            <person name="Reid J."/>
            <person name="Rouhana J."/>
            <person name="Saada N."/>
            <person name="Shang Y."/>
            <person name="Simmons D."/>
            <person name="Thornton R."/>
            <person name="Warren J."/>
            <person name="Weissenberger G."/>
            <person name="Zhang J."/>
            <person name="Zhang L."/>
            <person name="Zhou C."/>
            <person name="Zhu D."/>
            <person name="Muzny D."/>
            <person name="Worley K."/>
            <person name="Gibbs R."/>
        </authorList>
    </citation>
    <scope>NUCLEOTIDE SEQUENCE [LARGE SCALE GENOMIC DNA]</scope>
    <source>
        <strain evidence="2 3">DSM 17361</strain>
    </source>
</reference>
<accession>D1PZD5</accession>
<organism evidence="2 3">
    <name type="scientific">Hallella bergensis DSM 17361</name>
    <dbReference type="NCBI Taxonomy" id="585502"/>
    <lineage>
        <taxon>Bacteria</taxon>
        <taxon>Pseudomonadati</taxon>
        <taxon>Bacteroidota</taxon>
        <taxon>Bacteroidia</taxon>
        <taxon>Bacteroidales</taxon>
        <taxon>Prevotellaceae</taxon>
        <taxon>Hallella</taxon>
    </lineage>
</organism>
<comment type="caution">
    <text evidence="2">The sequence shown here is derived from an EMBL/GenBank/DDBJ whole genome shotgun (WGS) entry which is preliminary data.</text>
</comment>
<dbReference type="AlphaFoldDB" id="D1PZD5"/>
<evidence type="ECO:0008006" key="4">
    <source>
        <dbReference type="Google" id="ProtNLM"/>
    </source>
</evidence>
<evidence type="ECO:0000313" key="3">
    <source>
        <dbReference type="Proteomes" id="UP000003160"/>
    </source>
</evidence>
<feature type="signal peptide" evidence="1">
    <location>
        <begin position="1"/>
        <end position="20"/>
    </location>
</feature>
<sequence length="674" mass="73823">MNKSTLLTAALALCTLVANADDKVIYQDNFTDEATSLASWTNSRGDIATNATSVVNTNDGNYIQFGNGTASFNGTRFSTLWGNGPWDGVTLPEDGYTLSFSFNFAQFGNNSSKDSQRNNEFAIINSTAAQSAKESFPAYYGDAQTVFPNYLFKLTQCKGSGGVATSPTGTCYFQLNNNTDSVNIAAGTWYNVTLSVVGQQVSYNISSIDGTPLTSGAYTLPTDADNLAGGIIMYQARYLGITQFMNIKMYYATDEDVANTPTVLLKQVQGNDRIFKATFHEDEVLHYVLPGGEEQTLEYYDAEDEITGEPGTATLRITQSGTMKVWTTKNDAVSKVVEKNVTTGVIKLVEPVVSIASVSEGFSKTYKISIDNSQVLLNPNIALTYVINYEDGTSENGEIENGGNLEVTKKGSLQVTANTIPVNGVEYYDRSSITIENDVEYEIAEDVQYINWTAEQLDAKPDYFVAGTLEDKNTSHWIGHWMNELTSEGEPHKNKVKTIVTDPATPLPIYTLKQDETTYSNAVLPLIPNVNRANVAILLEEGLFVNGTKYNNLELSFDPKYVTDDAAKPNFVEITKTGSYDRYDKQSTCHSVDIVKTDATGYTLYRFDTAINRVRIFAYKGFNPGTTGINGVIDNNSSINDANAPVYSISGVRVNKTNLPAGIYIQNGKKFIVK</sequence>
<protein>
    <recommendedName>
        <fullName evidence="4">Lipocalin-like domain-containing protein</fullName>
    </recommendedName>
</protein>
<dbReference type="OrthoDB" id="1063494at2"/>
<feature type="chain" id="PRO_5003026085" description="Lipocalin-like domain-containing protein" evidence="1">
    <location>
        <begin position="21"/>
        <end position="674"/>
    </location>
</feature>
<dbReference type="EMBL" id="ACKS01000082">
    <property type="protein sequence ID" value="EFA43369.1"/>
    <property type="molecule type" value="Genomic_DNA"/>
</dbReference>
<dbReference type="Proteomes" id="UP000003160">
    <property type="component" value="Unassembled WGS sequence"/>
</dbReference>
<evidence type="ECO:0000256" key="1">
    <source>
        <dbReference type="SAM" id="SignalP"/>
    </source>
</evidence>
<proteinExistence type="predicted"/>